<evidence type="ECO:0000313" key="3">
    <source>
        <dbReference type="EMBL" id="TQL77044.1"/>
    </source>
</evidence>
<feature type="compositionally biased region" description="Acidic residues" evidence="1">
    <location>
        <begin position="119"/>
        <end position="130"/>
    </location>
</feature>
<dbReference type="AlphaFoldDB" id="A0A543AWV4"/>
<evidence type="ECO:0000256" key="2">
    <source>
        <dbReference type="SAM" id="SignalP"/>
    </source>
</evidence>
<keyword evidence="2" id="KW-0732">Signal</keyword>
<reference evidence="3 4" key="1">
    <citation type="submission" date="2019-06" db="EMBL/GenBank/DDBJ databases">
        <title>Sequencing the genomes of 1000 actinobacteria strains.</title>
        <authorList>
            <person name="Klenk H.-P."/>
        </authorList>
    </citation>
    <scope>NUCLEOTIDE SEQUENCE [LARGE SCALE GENOMIC DNA]</scope>
    <source>
        <strain evidence="3 4">DSM 45928</strain>
    </source>
</reference>
<sequence length="211" mass="21909">MTSRRLVALPLGIAALATMALSACSAEAGFTVTGDELADNAAGALEEQIGQRPELDCGSEDIILTEGKEVPCTLTDPTTGSEYDTTVTITKVDGTEYEIQVQVADEPKGGDSASASDDPASDDPASSDDEAGLEVAATDLATAAADALEEQVGQRPTIDCGELNITIYEGRTTYCDLIDDAAGEIYEVTLTITTIEGTNFEFDVAVASEPK</sequence>
<dbReference type="Proteomes" id="UP000317043">
    <property type="component" value="Unassembled WGS sequence"/>
</dbReference>
<name>A0A543AWV4_9ACTN</name>
<protein>
    <submittedName>
        <fullName evidence="3">Uncharacterized protein DUF4333</fullName>
    </submittedName>
</protein>
<feature type="region of interest" description="Disordered" evidence="1">
    <location>
        <begin position="104"/>
        <end position="130"/>
    </location>
</feature>
<feature type="signal peptide" evidence="2">
    <location>
        <begin position="1"/>
        <end position="28"/>
    </location>
</feature>
<dbReference type="InParanoid" id="A0A543AWV4"/>
<accession>A0A543AWV4</accession>
<evidence type="ECO:0000256" key="1">
    <source>
        <dbReference type="SAM" id="MobiDB-lite"/>
    </source>
</evidence>
<organism evidence="3 4">
    <name type="scientific">Stackebrandtia endophytica</name>
    <dbReference type="NCBI Taxonomy" id="1496996"/>
    <lineage>
        <taxon>Bacteria</taxon>
        <taxon>Bacillati</taxon>
        <taxon>Actinomycetota</taxon>
        <taxon>Actinomycetes</taxon>
        <taxon>Glycomycetales</taxon>
        <taxon>Glycomycetaceae</taxon>
        <taxon>Stackebrandtia</taxon>
    </lineage>
</organism>
<keyword evidence="4" id="KW-1185">Reference proteome</keyword>
<feature type="chain" id="PRO_5039094417" evidence="2">
    <location>
        <begin position="29"/>
        <end position="211"/>
    </location>
</feature>
<dbReference type="PROSITE" id="PS51257">
    <property type="entry name" value="PROKAR_LIPOPROTEIN"/>
    <property type="match status" value="1"/>
</dbReference>
<evidence type="ECO:0000313" key="4">
    <source>
        <dbReference type="Proteomes" id="UP000317043"/>
    </source>
</evidence>
<proteinExistence type="predicted"/>
<comment type="caution">
    <text evidence="3">The sequence shown here is derived from an EMBL/GenBank/DDBJ whole genome shotgun (WGS) entry which is preliminary data.</text>
</comment>
<gene>
    <name evidence="3" type="ORF">FB566_2588</name>
</gene>
<dbReference type="EMBL" id="VFOW01000001">
    <property type="protein sequence ID" value="TQL77044.1"/>
    <property type="molecule type" value="Genomic_DNA"/>
</dbReference>